<dbReference type="GeneID" id="5483344"/>
<dbReference type="EMBL" id="CH476639">
    <property type="protein sequence ID" value="EDN96024.1"/>
    <property type="molecule type" value="Genomic_DNA"/>
</dbReference>
<dbReference type="RefSeq" id="XP_001587200.1">
    <property type="nucleotide sequence ID" value="XM_001587150.1"/>
</dbReference>
<accession>A7F2T2</accession>
<evidence type="ECO:0000313" key="2">
    <source>
        <dbReference type="Proteomes" id="UP000001312"/>
    </source>
</evidence>
<evidence type="ECO:0000313" key="1">
    <source>
        <dbReference type="EMBL" id="EDN96024.1"/>
    </source>
</evidence>
<dbReference type="AlphaFoldDB" id="A7F2T2"/>
<dbReference type="InParanoid" id="A7F2T2"/>
<organism evidence="1 2">
    <name type="scientific">Sclerotinia sclerotiorum (strain ATCC 18683 / 1980 / Ss-1)</name>
    <name type="common">White mold</name>
    <name type="synonym">Whetzelinia sclerotiorum</name>
    <dbReference type="NCBI Taxonomy" id="665079"/>
    <lineage>
        <taxon>Eukaryota</taxon>
        <taxon>Fungi</taxon>
        <taxon>Dikarya</taxon>
        <taxon>Ascomycota</taxon>
        <taxon>Pezizomycotina</taxon>
        <taxon>Leotiomycetes</taxon>
        <taxon>Helotiales</taxon>
        <taxon>Sclerotiniaceae</taxon>
        <taxon>Sclerotinia</taxon>
    </lineage>
</organism>
<proteinExistence type="predicted"/>
<keyword evidence="2" id="KW-1185">Reference proteome</keyword>
<protein>
    <submittedName>
        <fullName evidence="1">Uncharacterized protein</fullName>
    </submittedName>
</protein>
<name>A7F2T2_SCLS1</name>
<reference evidence="2" key="1">
    <citation type="journal article" date="2011" name="PLoS Genet.">
        <title>Genomic analysis of the necrotrophic fungal pathogens Sclerotinia sclerotiorum and Botrytis cinerea.</title>
        <authorList>
            <person name="Amselem J."/>
            <person name="Cuomo C.A."/>
            <person name="van Kan J.A."/>
            <person name="Viaud M."/>
            <person name="Benito E.P."/>
            <person name="Couloux A."/>
            <person name="Coutinho P.M."/>
            <person name="de Vries R.P."/>
            <person name="Dyer P.S."/>
            <person name="Fillinger S."/>
            <person name="Fournier E."/>
            <person name="Gout L."/>
            <person name="Hahn M."/>
            <person name="Kohn L."/>
            <person name="Lapalu N."/>
            <person name="Plummer K.M."/>
            <person name="Pradier J.M."/>
            <person name="Quevillon E."/>
            <person name="Sharon A."/>
            <person name="Simon A."/>
            <person name="ten Have A."/>
            <person name="Tudzynski B."/>
            <person name="Tudzynski P."/>
            <person name="Wincker P."/>
            <person name="Andrew M."/>
            <person name="Anthouard V."/>
            <person name="Beever R.E."/>
            <person name="Beffa R."/>
            <person name="Benoit I."/>
            <person name="Bouzid O."/>
            <person name="Brault B."/>
            <person name="Chen Z."/>
            <person name="Choquer M."/>
            <person name="Collemare J."/>
            <person name="Cotton P."/>
            <person name="Danchin E.G."/>
            <person name="Da Silva C."/>
            <person name="Gautier A."/>
            <person name="Giraud C."/>
            <person name="Giraud T."/>
            <person name="Gonzalez C."/>
            <person name="Grossetete S."/>
            <person name="Guldener U."/>
            <person name="Henrissat B."/>
            <person name="Howlett B.J."/>
            <person name="Kodira C."/>
            <person name="Kretschmer M."/>
            <person name="Lappartient A."/>
            <person name="Leroch M."/>
            <person name="Levis C."/>
            <person name="Mauceli E."/>
            <person name="Neuveglise C."/>
            <person name="Oeser B."/>
            <person name="Pearson M."/>
            <person name="Poulain J."/>
            <person name="Poussereau N."/>
            <person name="Quesneville H."/>
            <person name="Rascle C."/>
            <person name="Schumacher J."/>
            <person name="Segurens B."/>
            <person name="Sexton A."/>
            <person name="Silva E."/>
            <person name="Sirven C."/>
            <person name="Soanes D.M."/>
            <person name="Talbot N.J."/>
            <person name="Templeton M."/>
            <person name="Yandava C."/>
            <person name="Yarden O."/>
            <person name="Zeng Q."/>
            <person name="Rollins J.A."/>
            <person name="Lebrun M.H."/>
            <person name="Dickman M."/>
        </authorList>
    </citation>
    <scope>NUCLEOTIDE SEQUENCE [LARGE SCALE GENOMIC DNA]</scope>
    <source>
        <strain evidence="2">ATCC 18683 / 1980 / Ss-1</strain>
    </source>
</reference>
<dbReference type="HOGENOM" id="CLU_1928850_0_0_1"/>
<gene>
    <name evidence="1" type="ORF">SS1G_12230</name>
</gene>
<sequence>MYCVQMMTTQGWRSPWYEPLNEIILASTKDTFIPLSSGVIPNIHTQLQMNSTVEIDYPELSLCQIFTELLVHRQCGFLPRRKMRPILERTGKVGFGSKVDFEGRLGSGKEDRQVTVSMSTLRTAARVQCTL</sequence>
<dbReference type="KEGG" id="ssl:SS1G_12230"/>
<dbReference type="Proteomes" id="UP000001312">
    <property type="component" value="Unassembled WGS sequence"/>
</dbReference>